<dbReference type="InterPro" id="IPR027417">
    <property type="entry name" value="P-loop_NTPase"/>
</dbReference>
<proteinExistence type="predicted"/>
<accession>A0ABR5MNN8</accession>
<feature type="coiled-coil region" evidence="1">
    <location>
        <begin position="731"/>
        <end position="828"/>
    </location>
</feature>
<name>A0ABR5MNN8_9BACI</name>
<feature type="coiled-coil region" evidence="1">
    <location>
        <begin position="537"/>
        <end position="564"/>
    </location>
</feature>
<dbReference type="EMBL" id="LGTK01000001">
    <property type="protein sequence ID" value="KPH79210.1"/>
    <property type="molecule type" value="Genomic_DNA"/>
</dbReference>
<dbReference type="Proteomes" id="UP000037854">
    <property type="component" value="Unassembled WGS sequence"/>
</dbReference>
<gene>
    <name evidence="4" type="ORF">AFL42_00415</name>
</gene>
<evidence type="ECO:0000256" key="2">
    <source>
        <dbReference type="SAM" id="Phobius"/>
    </source>
</evidence>
<feature type="coiled-coil region" evidence="1">
    <location>
        <begin position="286"/>
        <end position="353"/>
    </location>
</feature>
<dbReference type="PANTHER" id="PTHR41259:SF1">
    <property type="entry name" value="DOUBLE-STRAND BREAK REPAIR RAD50 ATPASE, PUTATIVE-RELATED"/>
    <property type="match status" value="1"/>
</dbReference>
<dbReference type="InterPro" id="IPR038734">
    <property type="entry name" value="YhaN_AAA"/>
</dbReference>
<reference evidence="4 5" key="1">
    <citation type="submission" date="2015-07" db="EMBL/GenBank/DDBJ databases">
        <title>High-quality draft genome sequence of Oceanobacillus caeni HM6, a bacillus isolated from a human feces.</title>
        <authorList>
            <person name="Kumar J."/>
            <person name="Verma M.K."/>
            <person name="Pandey R."/>
            <person name="Bhambi M."/>
            <person name="Chauhan N."/>
        </authorList>
    </citation>
    <scope>NUCLEOTIDE SEQUENCE [LARGE SCALE GENOMIC DNA]</scope>
    <source>
        <strain evidence="4 5">HM6</strain>
    </source>
</reference>
<organism evidence="4 5">
    <name type="scientific">Oceanobacillus caeni</name>
    <dbReference type="NCBI Taxonomy" id="405946"/>
    <lineage>
        <taxon>Bacteria</taxon>
        <taxon>Bacillati</taxon>
        <taxon>Bacillota</taxon>
        <taxon>Bacilli</taxon>
        <taxon>Bacillales</taxon>
        <taxon>Bacillaceae</taxon>
        <taxon>Oceanobacillus</taxon>
    </lineage>
</organism>
<keyword evidence="2" id="KW-0812">Transmembrane</keyword>
<dbReference type="PANTHER" id="PTHR41259">
    <property type="entry name" value="DOUBLE-STRAND BREAK REPAIR RAD50 ATPASE, PUTATIVE-RELATED"/>
    <property type="match status" value="1"/>
</dbReference>
<keyword evidence="2" id="KW-0472">Membrane</keyword>
<dbReference type="RefSeq" id="WP_060667482.1">
    <property type="nucleotide sequence ID" value="NZ_JARTGE010000036.1"/>
</dbReference>
<comment type="caution">
    <text evidence="4">The sequence shown here is derived from an EMBL/GenBank/DDBJ whole genome shotgun (WGS) entry which is preliminary data.</text>
</comment>
<feature type="coiled-coil region" evidence="1">
    <location>
        <begin position="383"/>
        <end position="417"/>
    </location>
</feature>
<sequence>MKFTKAYIYGFGKWINFEISFSDGICIYGENESGKSTIYHFILFMLFGLPPKQREFYRPKSGGQIGGRLTIADEDVGVFTIERVDSLRNGAASCYTPDGMEYDEDWLKKRLKGTTLETYQSIFSFSAMDLNKITNMKESDLGEVLLGIGLTGSTEIHHLEKKLDNKLAELFKPYGKKPMINRQLDTLDKQFASLQGYKKNETTYREKKMNESQLEDRLCELKNELQEEKIKLLNIEKNIQALPLIGEYIRYQSNLEKYGQNLDFPEHGETRIENIKSNLLPLQSELAVLKGNAKKYQEKLERLQNKLANQKLYEAAQTLVKLKHEFLDNKKELERTENIIESKKMEMEMELNRLNVGLHFEHLYKMNFPFHIEQTWLQIKRDEGNVALEKERIQAEVQQLKQERNYLYNQLEELEEQILPDEKVFELNEKINRFHKHHAVRNLQNEAAQKQQKWRKRREKKEKDMNVFFISCLAIAVIFSMVGLFTDIRILLDISFLLLLFGVGQWMWGRKSLKEMEMVIQSDFESDTFHTLSKDDLQDAEIQISDHHKRVSEMENIKEQLKSNDMKRLNFRDKMKVVEDRYANIQQQIKEQYQFYPFLKHIDISYWPELFHALKQLVSQFKEYMKVLEDKEILLEKVIRFQSEVNEFVKEQNWETGDLIEQQLKAIESFIRKQQEISQQIEQYTDLLKENSKEQDELLLRIGTYESEIRNLLELAEVESEESFYRKANQVNEKKQNEEALDNTYAQLERLFPNSQWKSFVEKAQSESELEWMRNDTANTIEDLQQKIAKTQKELVTVQAQLETMESSEEYSNNLHQFEMEQEQLNKLAREWAIIKTAKELLSETKRTYKEKHLYQVMEATSYYFSRLTGYKYKSVYAPMDHRSFQVEANNGLRYEVNELSKGTIDQLYVSLRLAIGKTMSESNHLPFILDDAFLHFDSLRIKQVINLLEEISKTYQVILFTCRKEITLDMDQMETISLKATAFK</sequence>
<keyword evidence="5" id="KW-1185">Reference proteome</keyword>
<evidence type="ECO:0000259" key="3">
    <source>
        <dbReference type="Pfam" id="PF13514"/>
    </source>
</evidence>
<evidence type="ECO:0000313" key="4">
    <source>
        <dbReference type="EMBL" id="KPH79210.1"/>
    </source>
</evidence>
<feature type="domain" description="YhaN AAA" evidence="3">
    <location>
        <begin position="1"/>
        <end position="195"/>
    </location>
</feature>
<protein>
    <recommendedName>
        <fullName evidence="3">YhaN AAA domain-containing protein</fullName>
    </recommendedName>
</protein>
<feature type="transmembrane region" description="Helical" evidence="2">
    <location>
        <begin position="465"/>
        <end position="484"/>
    </location>
</feature>
<dbReference type="Pfam" id="PF13514">
    <property type="entry name" value="AAA_27"/>
    <property type="match status" value="1"/>
</dbReference>
<feature type="transmembrane region" description="Helical" evidence="2">
    <location>
        <begin position="490"/>
        <end position="508"/>
    </location>
</feature>
<dbReference type="Gene3D" id="3.40.50.300">
    <property type="entry name" value="P-loop containing nucleotide triphosphate hydrolases"/>
    <property type="match status" value="2"/>
</dbReference>
<dbReference type="SUPFAM" id="SSF52540">
    <property type="entry name" value="P-loop containing nucleoside triphosphate hydrolases"/>
    <property type="match status" value="2"/>
</dbReference>
<evidence type="ECO:0000256" key="1">
    <source>
        <dbReference type="SAM" id="Coils"/>
    </source>
</evidence>
<keyword evidence="2" id="KW-1133">Transmembrane helix</keyword>
<keyword evidence="1" id="KW-0175">Coiled coil</keyword>
<evidence type="ECO:0000313" key="5">
    <source>
        <dbReference type="Proteomes" id="UP000037854"/>
    </source>
</evidence>